<dbReference type="eggNOG" id="COG4587">
    <property type="taxonomic scope" value="Bacteria"/>
</dbReference>
<feature type="transmembrane region" description="Helical" evidence="1">
    <location>
        <begin position="21"/>
        <end position="43"/>
    </location>
</feature>
<comment type="caution">
    <text evidence="2">The sequence shown here is derived from an EMBL/GenBank/DDBJ whole genome shotgun (WGS) entry which is preliminary data.</text>
</comment>
<keyword evidence="1" id="KW-0472">Membrane</keyword>
<dbReference type="STRING" id="268407.PWYN_10630"/>
<feature type="transmembrane region" description="Helical" evidence="1">
    <location>
        <begin position="143"/>
        <end position="169"/>
    </location>
</feature>
<feature type="transmembrane region" description="Helical" evidence="1">
    <location>
        <begin position="232"/>
        <end position="250"/>
    </location>
</feature>
<dbReference type="AlphaFoldDB" id="A0A098MCG6"/>
<dbReference type="OrthoDB" id="8582979at2"/>
<dbReference type="PANTHER" id="PTHR36832">
    <property type="entry name" value="SLR1174 PROTEIN-RELATED"/>
    <property type="match status" value="1"/>
</dbReference>
<name>A0A098MCG6_9BACL</name>
<evidence type="ECO:0000313" key="2">
    <source>
        <dbReference type="EMBL" id="KGE19743.1"/>
    </source>
</evidence>
<organism evidence="2 3">
    <name type="scientific">Paenibacillus wynnii</name>
    <dbReference type="NCBI Taxonomy" id="268407"/>
    <lineage>
        <taxon>Bacteria</taxon>
        <taxon>Bacillati</taxon>
        <taxon>Bacillota</taxon>
        <taxon>Bacilli</taxon>
        <taxon>Bacillales</taxon>
        <taxon>Paenibacillaceae</taxon>
        <taxon>Paenibacillus</taxon>
    </lineage>
</organism>
<gene>
    <name evidence="2" type="ORF">PWYN_10630</name>
</gene>
<feature type="transmembrane region" description="Helical" evidence="1">
    <location>
        <begin position="114"/>
        <end position="131"/>
    </location>
</feature>
<keyword evidence="1" id="KW-1133">Transmembrane helix</keyword>
<dbReference type="InterPro" id="IPR010390">
    <property type="entry name" value="ABC-2_transporter-like"/>
</dbReference>
<protein>
    <recommendedName>
        <fullName evidence="4">ABC transporter permease</fullName>
    </recommendedName>
</protein>
<keyword evidence="1" id="KW-0812">Transmembrane</keyword>
<dbReference type="Proteomes" id="UP000029734">
    <property type="component" value="Unassembled WGS sequence"/>
</dbReference>
<proteinExistence type="predicted"/>
<keyword evidence="3" id="KW-1185">Reference proteome</keyword>
<reference evidence="2 3" key="1">
    <citation type="submission" date="2014-08" db="EMBL/GenBank/DDBJ databases">
        <authorList>
            <person name="den Bakker H.C."/>
        </authorList>
    </citation>
    <scope>NUCLEOTIDE SEQUENCE [LARGE SCALE GENOMIC DNA]</scope>
    <source>
        <strain evidence="2 3">DSM 18334</strain>
    </source>
</reference>
<evidence type="ECO:0000313" key="3">
    <source>
        <dbReference type="Proteomes" id="UP000029734"/>
    </source>
</evidence>
<dbReference type="PANTHER" id="PTHR36832:SF1">
    <property type="entry name" value="SLR1174 PROTEIN"/>
    <property type="match status" value="1"/>
</dbReference>
<dbReference type="Pfam" id="PF06182">
    <property type="entry name" value="ABC2_membrane_6"/>
    <property type="match status" value="1"/>
</dbReference>
<sequence>MRTYYQFALLSFRRSFSYKAEYIFGMINSILVIFAGVAIWTAVYGDQSVVLGISKEQAVTYSILAFILRSWYSMDEFIIDNKLKSGEIAADLLKPIYFPFYLFSVIFGETAFQFITKVLPTVAVSALIFRFQPPADIINGCMFLFSLIMSYLLMFLTNYLFWLMAFWVYSTWSLITIKNAVILLLSGATIPLWFLPKPLKVWIELLPFKGIYFTPISIYLDEMTPKRMAYTFLEQAVWIVVLYFAGACLWKRAQKHLVIQGG</sequence>
<evidence type="ECO:0000256" key="1">
    <source>
        <dbReference type="SAM" id="Phobius"/>
    </source>
</evidence>
<evidence type="ECO:0008006" key="4">
    <source>
        <dbReference type="Google" id="ProtNLM"/>
    </source>
</evidence>
<dbReference type="RefSeq" id="WP_036651064.1">
    <property type="nucleotide sequence ID" value="NZ_JQCR01000002.1"/>
</dbReference>
<feature type="transmembrane region" description="Helical" evidence="1">
    <location>
        <begin position="201"/>
        <end position="220"/>
    </location>
</feature>
<accession>A0A098MCG6</accession>
<feature type="transmembrane region" description="Helical" evidence="1">
    <location>
        <begin position="175"/>
        <end position="194"/>
    </location>
</feature>
<reference evidence="2 3" key="2">
    <citation type="submission" date="2014-10" db="EMBL/GenBank/DDBJ databases">
        <title>Comparative genomics of the Paenibacillus odorifer group.</title>
        <authorList>
            <person name="Tsai Y.-C."/>
            <person name="Martin N."/>
            <person name="Korlach J."/>
            <person name="Wiedmann M."/>
        </authorList>
    </citation>
    <scope>NUCLEOTIDE SEQUENCE [LARGE SCALE GENOMIC DNA]</scope>
    <source>
        <strain evidence="2 3">DSM 18334</strain>
    </source>
</reference>
<dbReference type="EMBL" id="JQCR01000002">
    <property type="protein sequence ID" value="KGE19743.1"/>
    <property type="molecule type" value="Genomic_DNA"/>
</dbReference>